<feature type="compositionally biased region" description="Low complexity" evidence="1">
    <location>
        <begin position="83"/>
        <end position="96"/>
    </location>
</feature>
<comment type="caution">
    <text evidence="2">The sequence shown here is derived from an EMBL/GenBank/DDBJ whole genome shotgun (WGS) entry which is preliminary data.</text>
</comment>
<keyword evidence="3" id="KW-1185">Reference proteome</keyword>
<name>A0A501XFG7_9SPHN</name>
<dbReference type="RefSeq" id="WP_140929179.1">
    <property type="nucleotide sequence ID" value="NZ_VFSU01000032.1"/>
</dbReference>
<feature type="region of interest" description="Disordered" evidence="1">
    <location>
        <begin position="67"/>
        <end position="170"/>
    </location>
</feature>
<dbReference type="EMBL" id="VFSU01000032">
    <property type="protein sequence ID" value="TPE59044.1"/>
    <property type="molecule type" value="Genomic_DNA"/>
</dbReference>
<organism evidence="2 3">
    <name type="scientific">Sandaracinobacter neustonicus</name>
    <dbReference type="NCBI Taxonomy" id="1715348"/>
    <lineage>
        <taxon>Bacteria</taxon>
        <taxon>Pseudomonadati</taxon>
        <taxon>Pseudomonadota</taxon>
        <taxon>Alphaproteobacteria</taxon>
        <taxon>Sphingomonadales</taxon>
        <taxon>Sphingosinicellaceae</taxon>
        <taxon>Sandaracinobacter</taxon>
    </lineage>
</organism>
<dbReference type="AlphaFoldDB" id="A0A501XFG7"/>
<evidence type="ECO:0000313" key="2">
    <source>
        <dbReference type="EMBL" id="TPE59044.1"/>
    </source>
</evidence>
<reference evidence="2 3" key="1">
    <citation type="submission" date="2019-06" db="EMBL/GenBank/DDBJ databases">
        <authorList>
            <person name="Lee I."/>
            <person name="Jang G.I."/>
            <person name="Hwang C.Y."/>
        </authorList>
    </citation>
    <scope>NUCLEOTIDE SEQUENCE [LARGE SCALE GENOMIC DNA]</scope>
    <source>
        <strain evidence="2 3">PAMC 28131</strain>
    </source>
</reference>
<feature type="compositionally biased region" description="Basic and acidic residues" evidence="1">
    <location>
        <begin position="130"/>
        <end position="152"/>
    </location>
</feature>
<feature type="compositionally biased region" description="Low complexity" evidence="1">
    <location>
        <begin position="153"/>
        <end position="164"/>
    </location>
</feature>
<sequence length="170" mass="17880">MRLRRALQREHRATAALRKARALPCPTGFSHLLEVLQREEAVQQATAEYQAATMAAHHLIMAEWQRSEARRARRANAPPLPSAPAAGAAVSSPEAPKGAEGGLDAAEPGANPAKGGPRPHGKQGRRGRAPKGEGERNGDERGETAEGTEQHEAAAPTLFPAPTTIEGATA</sequence>
<evidence type="ECO:0000256" key="1">
    <source>
        <dbReference type="SAM" id="MobiDB-lite"/>
    </source>
</evidence>
<protein>
    <submittedName>
        <fullName evidence="2">Uncharacterized protein</fullName>
    </submittedName>
</protein>
<gene>
    <name evidence="2" type="ORF">FJQ54_14685</name>
</gene>
<accession>A0A501XFG7</accession>
<feature type="compositionally biased region" description="Basic residues" evidence="1">
    <location>
        <begin position="117"/>
        <end position="129"/>
    </location>
</feature>
<dbReference type="Proteomes" id="UP000319897">
    <property type="component" value="Unassembled WGS sequence"/>
</dbReference>
<evidence type="ECO:0000313" key="3">
    <source>
        <dbReference type="Proteomes" id="UP000319897"/>
    </source>
</evidence>
<proteinExistence type="predicted"/>